<dbReference type="Proteomes" id="UP000308199">
    <property type="component" value="Unassembled WGS sequence"/>
</dbReference>
<dbReference type="Gene3D" id="3.40.50.1820">
    <property type="entry name" value="alpha/beta hydrolase"/>
    <property type="match status" value="1"/>
</dbReference>
<dbReference type="EMBL" id="SGPK01000171">
    <property type="protein sequence ID" value="THH06858.1"/>
    <property type="molecule type" value="Genomic_DNA"/>
</dbReference>
<name>A0A4S4L7Q6_9AGAM</name>
<organism evidence="6 7">
    <name type="scientific">Phellinidium pouzarii</name>
    <dbReference type="NCBI Taxonomy" id="167371"/>
    <lineage>
        <taxon>Eukaryota</taxon>
        <taxon>Fungi</taxon>
        <taxon>Dikarya</taxon>
        <taxon>Basidiomycota</taxon>
        <taxon>Agaricomycotina</taxon>
        <taxon>Agaricomycetes</taxon>
        <taxon>Hymenochaetales</taxon>
        <taxon>Hymenochaetaceae</taxon>
        <taxon>Phellinidium</taxon>
    </lineage>
</organism>
<evidence type="ECO:0000256" key="1">
    <source>
        <dbReference type="ARBA" id="ARBA00005964"/>
    </source>
</evidence>
<dbReference type="PANTHER" id="PTHR43142:SF1">
    <property type="entry name" value="CARBOXYLIC ESTER HYDROLASE"/>
    <property type="match status" value="1"/>
</dbReference>
<protein>
    <recommendedName>
        <fullName evidence="5">Carboxylesterase type B domain-containing protein</fullName>
    </recommendedName>
</protein>
<feature type="domain" description="Carboxylesterase type B" evidence="5">
    <location>
        <begin position="17"/>
        <end position="470"/>
    </location>
</feature>
<sequence length="859" mass="94281">MATHISEELERNPARVTVQTQFGKVTGGRAANGAAVFLEIPYALPPRRFEDPEPLPSEYTYEAKEYIYEASFGAQPTNDGQAEGSIPLSLCGTFILTHSKGIPMRDKLGLGVSTENPLFLNIVIPPSFNPTSSVKFPVKVYIHGGFLQFGSPHGLSSQAQFVAKERNEIYVNIGYRLSAFGFLTCDNPRIAGNFGFKDQWISLEWIKANIAAFGGDPEDIQLTGLSAGAHSVHQILHHASHLPKGQIAPFRSAVLQSNAMILAPKTASELHEQYAALCTTLDLDPSSPSTLATLKDPAKIPAERITKLISVDALGAHGTFRGCLDGSWIPTTPDPMAWQSSGGFARGLLAAGVRSIIVGDLVDEWFLYALAHPITVPADISTNLARYVPARAVDALLAMYSALPEDATPRACFERFGRVLSNVQVHAPVRVLARDLAAAKFPVVRYEIRWAPTKVREWTEGYVTHATDRAIWCFLETTMTAEEQNVARAWLDAVDAALREAEADGPAVRDVRDVLILHDKQSPRACSSRPSRLELVVLHDVRHIFHVVRDPLIRTALPFPTPYPPRCETICQPGRPLHRARVSSRAVAVAANEVGLDVHARLFLLLPHPQVPASQHARQPTPAGALLFDIPRSSSSSSSSTRGSFNSSKCPTYTFMATTMTQMPAPPNPGPSASRPSRSPLPTGARTPEEAESDWIREFRAELKARQAERLRELETQAEAEFRRASADFEDKARARNIPHKELEAGFTQLNATFDAQCRRIRRLLREEEDAMVERERNVRKVSMGDGVDSPELMDALIREQEEILKSFQPHGEHARAPSQPPTPTSAPPQSHTPSLASPASFQTPSRSSSRPAPAVWKP</sequence>
<dbReference type="PANTHER" id="PTHR43142">
    <property type="entry name" value="CARBOXYLIC ESTER HYDROLASE"/>
    <property type="match status" value="1"/>
</dbReference>
<keyword evidence="2" id="KW-0378">Hydrolase</keyword>
<comment type="caution">
    <text evidence="6">The sequence shown here is derived from an EMBL/GenBank/DDBJ whole genome shotgun (WGS) entry which is preliminary data.</text>
</comment>
<feature type="region of interest" description="Disordered" evidence="4">
    <location>
        <begin position="803"/>
        <end position="859"/>
    </location>
</feature>
<feature type="compositionally biased region" description="Low complexity" evidence="4">
    <location>
        <begin position="671"/>
        <end position="682"/>
    </location>
</feature>
<evidence type="ECO:0000256" key="3">
    <source>
        <dbReference type="SAM" id="Coils"/>
    </source>
</evidence>
<comment type="similarity">
    <text evidence="1">Belongs to the type-B carboxylesterase/lipase family.</text>
</comment>
<dbReference type="PROSITE" id="PS00122">
    <property type="entry name" value="CARBOXYLESTERASE_B_1"/>
    <property type="match status" value="1"/>
</dbReference>
<dbReference type="SUPFAM" id="SSF53474">
    <property type="entry name" value="alpha/beta-Hydrolases"/>
    <property type="match status" value="1"/>
</dbReference>
<feature type="coiled-coil region" evidence="3">
    <location>
        <begin position="701"/>
        <end position="728"/>
    </location>
</feature>
<accession>A0A4S4L7Q6</accession>
<feature type="non-terminal residue" evidence="6">
    <location>
        <position position="859"/>
    </location>
</feature>
<feature type="compositionally biased region" description="Basic and acidic residues" evidence="4">
    <location>
        <begin position="803"/>
        <end position="816"/>
    </location>
</feature>
<dbReference type="InterPro" id="IPR029058">
    <property type="entry name" value="AB_hydrolase_fold"/>
</dbReference>
<dbReference type="InterPro" id="IPR019826">
    <property type="entry name" value="Carboxylesterase_B_AS"/>
</dbReference>
<dbReference type="InterPro" id="IPR002018">
    <property type="entry name" value="CarbesteraseB"/>
</dbReference>
<feature type="region of interest" description="Disordered" evidence="4">
    <location>
        <begin position="626"/>
        <end position="693"/>
    </location>
</feature>
<feature type="compositionally biased region" description="Low complexity" evidence="4">
    <location>
        <begin position="633"/>
        <end position="648"/>
    </location>
</feature>
<dbReference type="Pfam" id="PF00135">
    <property type="entry name" value="COesterase"/>
    <property type="match status" value="1"/>
</dbReference>
<evidence type="ECO:0000256" key="2">
    <source>
        <dbReference type="ARBA" id="ARBA00022801"/>
    </source>
</evidence>
<evidence type="ECO:0000259" key="5">
    <source>
        <dbReference type="Pfam" id="PF00135"/>
    </source>
</evidence>
<feature type="compositionally biased region" description="Low complexity" evidence="4">
    <location>
        <begin position="845"/>
        <end position="859"/>
    </location>
</feature>
<dbReference type="OrthoDB" id="6846267at2759"/>
<evidence type="ECO:0000313" key="6">
    <source>
        <dbReference type="EMBL" id="THH06858.1"/>
    </source>
</evidence>
<reference evidence="6 7" key="1">
    <citation type="submission" date="2019-02" db="EMBL/GenBank/DDBJ databases">
        <title>Genome sequencing of the rare red list fungi Phellinidium pouzarii.</title>
        <authorList>
            <person name="Buettner E."/>
            <person name="Kellner H."/>
        </authorList>
    </citation>
    <scope>NUCLEOTIDE SEQUENCE [LARGE SCALE GENOMIC DNA]</scope>
    <source>
        <strain evidence="6 7">DSM 108285</strain>
    </source>
</reference>
<dbReference type="GO" id="GO:0016787">
    <property type="term" value="F:hydrolase activity"/>
    <property type="evidence" value="ECO:0007669"/>
    <property type="project" value="UniProtKB-KW"/>
</dbReference>
<keyword evidence="3" id="KW-0175">Coiled coil</keyword>
<gene>
    <name evidence="6" type="ORF">EW145_g3793</name>
</gene>
<evidence type="ECO:0000313" key="7">
    <source>
        <dbReference type="Proteomes" id="UP000308199"/>
    </source>
</evidence>
<keyword evidence="7" id="KW-1185">Reference proteome</keyword>
<feature type="compositionally biased region" description="Polar residues" evidence="4">
    <location>
        <begin position="649"/>
        <end position="662"/>
    </location>
</feature>
<proteinExistence type="inferred from homology"/>
<dbReference type="AlphaFoldDB" id="A0A4S4L7Q6"/>
<evidence type="ECO:0000256" key="4">
    <source>
        <dbReference type="SAM" id="MobiDB-lite"/>
    </source>
</evidence>